<dbReference type="Gene3D" id="3.40.50.2000">
    <property type="entry name" value="Glycogen Phosphorylase B"/>
    <property type="match status" value="1"/>
</dbReference>
<name>A0A1J5PKW5_9ZZZZ</name>
<evidence type="ECO:0000313" key="1">
    <source>
        <dbReference type="EMBL" id="OIQ71786.1"/>
    </source>
</evidence>
<dbReference type="GO" id="GO:0016757">
    <property type="term" value="F:glycosyltransferase activity"/>
    <property type="evidence" value="ECO:0007669"/>
    <property type="project" value="InterPro"/>
</dbReference>
<protein>
    <recommendedName>
        <fullName evidence="2">Lipopolysaccharide heptosyltransferase 1</fullName>
    </recommendedName>
</protein>
<accession>A0A1J5PKW5</accession>
<organism evidence="1">
    <name type="scientific">mine drainage metagenome</name>
    <dbReference type="NCBI Taxonomy" id="410659"/>
    <lineage>
        <taxon>unclassified sequences</taxon>
        <taxon>metagenomes</taxon>
        <taxon>ecological metagenomes</taxon>
    </lineage>
</organism>
<dbReference type="EMBL" id="MLJW01003560">
    <property type="protein sequence ID" value="OIQ71786.1"/>
    <property type="molecule type" value="Genomic_DNA"/>
</dbReference>
<dbReference type="AlphaFoldDB" id="A0A1J5PKW5"/>
<sequence>MVGVDTGFTHLAAALRLPLLGVFSAATGPEVLLAEDAARTRTVGGNGHEPDVDETWRALLEVLTAADAAGQALE</sequence>
<reference evidence="1" key="1">
    <citation type="submission" date="2016-10" db="EMBL/GenBank/DDBJ databases">
        <title>Sequence of Gallionella enrichment culture.</title>
        <authorList>
            <person name="Poehlein A."/>
            <person name="Muehling M."/>
            <person name="Daniel R."/>
        </authorList>
    </citation>
    <scope>NUCLEOTIDE SEQUENCE</scope>
</reference>
<dbReference type="Pfam" id="PF01075">
    <property type="entry name" value="Glyco_transf_9"/>
    <property type="match status" value="1"/>
</dbReference>
<comment type="caution">
    <text evidence="1">The sequence shown here is derived from an EMBL/GenBank/DDBJ whole genome shotgun (WGS) entry which is preliminary data.</text>
</comment>
<dbReference type="InterPro" id="IPR002201">
    <property type="entry name" value="Glyco_trans_9"/>
</dbReference>
<proteinExistence type="predicted"/>
<evidence type="ECO:0008006" key="2">
    <source>
        <dbReference type="Google" id="ProtNLM"/>
    </source>
</evidence>
<gene>
    <name evidence="1" type="ORF">GALL_465960</name>
</gene>
<dbReference type="SUPFAM" id="SSF53756">
    <property type="entry name" value="UDP-Glycosyltransferase/glycogen phosphorylase"/>
    <property type="match status" value="1"/>
</dbReference>